<dbReference type="AlphaFoldDB" id="A0A8J2Z058"/>
<sequence>MSERLPDQIQLDKGPIRLLARFMLQADRAAFDRGIRLSLQQDFDLLRQVNEQSRASWGRLVPIFNPVHSDLDPANAFWIAGCDADDEIVATQAARFLPLQQSSLAAELASLRLFYRDPAPHLAAGERCEVLAPSAAQIGGRVVFSGGGWYHPRCRGIGLSSILPRISRAYAHARWETDYTVSMVEPALVEKGVVRSYGYTKVEPMIRFTGSFRGDLDLHLIRMATEEMLQDLTAWAAAGSSGYEERSTEAPQTKSSPRDRQGSIRRS</sequence>
<proteinExistence type="predicted"/>
<protein>
    <submittedName>
        <fullName evidence="2">Uncharacterized protein</fullName>
    </submittedName>
</protein>
<reference evidence="2" key="1">
    <citation type="journal article" date="2014" name="Int. J. Syst. Evol. Microbiol.">
        <title>Complete genome sequence of Corynebacterium casei LMG S-19264T (=DSM 44701T), isolated from a smear-ripened cheese.</title>
        <authorList>
            <consortium name="US DOE Joint Genome Institute (JGI-PGF)"/>
            <person name="Walter F."/>
            <person name="Albersmeier A."/>
            <person name="Kalinowski J."/>
            <person name="Ruckert C."/>
        </authorList>
    </citation>
    <scope>NUCLEOTIDE SEQUENCE</scope>
    <source>
        <strain evidence="2">CGMCC 1.15725</strain>
    </source>
</reference>
<evidence type="ECO:0000313" key="3">
    <source>
        <dbReference type="Proteomes" id="UP000646365"/>
    </source>
</evidence>
<accession>A0A8J2Z058</accession>
<gene>
    <name evidence="2" type="ORF">GCM10011611_64280</name>
</gene>
<feature type="region of interest" description="Disordered" evidence="1">
    <location>
        <begin position="243"/>
        <end position="267"/>
    </location>
</feature>
<reference evidence="2" key="2">
    <citation type="submission" date="2020-09" db="EMBL/GenBank/DDBJ databases">
        <authorList>
            <person name="Sun Q."/>
            <person name="Zhou Y."/>
        </authorList>
    </citation>
    <scope>NUCLEOTIDE SEQUENCE</scope>
    <source>
        <strain evidence="2">CGMCC 1.15725</strain>
    </source>
</reference>
<organism evidence="2 3">
    <name type="scientific">Aliidongia dinghuensis</name>
    <dbReference type="NCBI Taxonomy" id="1867774"/>
    <lineage>
        <taxon>Bacteria</taxon>
        <taxon>Pseudomonadati</taxon>
        <taxon>Pseudomonadota</taxon>
        <taxon>Alphaproteobacteria</taxon>
        <taxon>Rhodospirillales</taxon>
        <taxon>Dongiaceae</taxon>
        <taxon>Aliidongia</taxon>
    </lineage>
</organism>
<evidence type="ECO:0000256" key="1">
    <source>
        <dbReference type="SAM" id="MobiDB-lite"/>
    </source>
</evidence>
<dbReference type="Proteomes" id="UP000646365">
    <property type="component" value="Unassembled WGS sequence"/>
</dbReference>
<evidence type="ECO:0000313" key="2">
    <source>
        <dbReference type="EMBL" id="GGF49041.1"/>
    </source>
</evidence>
<keyword evidence="3" id="KW-1185">Reference proteome</keyword>
<name>A0A8J2Z058_9PROT</name>
<dbReference type="EMBL" id="BMJQ01000028">
    <property type="protein sequence ID" value="GGF49041.1"/>
    <property type="molecule type" value="Genomic_DNA"/>
</dbReference>
<comment type="caution">
    <text evidence="2">The sequence shown here is derived from an EMBL/GenBank/DDBJ whole genome shotgun (WGS) entry which is preliminary data.</text>
</comment>
<feature type="compositionally biased region" description="Basic and acidic residues" evidence="1">
    <location>
        <begin position="256"/>
        <end position="267"/>
    </location>
</feature>